<dbReference type="Pfam" id="PF12627">
    <property type="entry name" value="PolyA_pol_RNAbd"/>
    <property type="match status" value="1"/>
</dbReference>
<comment type="caution">
    <text evidence="3">The sequence shown here is derived from an EMBL/GenBank/DDBJ whole genome shotgun (WGS) entry which is preliminary data.</text>
</comment>
<name>A0ABW1ZX07_9GAMM</name>
<evidence type="ECO:0000259" key="2">
    <source>
        <dbReference type="Pfam" id="PF12627"/>
    </source>
</evidence>
<dbReference type="SUPFAM" id="SSF81891">
    <property type="entry name" value="Poly A polymerase C-terminal region-like"/>
    <property type="match status" value="1"/>
</dbReference>
<dbReference type="Gene3D" id="1.10.3090.10">
    <property type="entry name" value="cca-adding enzyme, domain 2"/>
    <property type="match status" value="1"/>
</dbReference>
<dbReference type="EMBL" id="JBHSWE010000001">
    <property type="protein sequence ID" value="MFC6669684.1"/>
    <property type="molecule type" value="Genomic_DNA"/>
</dbReference>
<keyword evidence="1" id="KW-0547">Nucleotide-binding</keyword>
<feature type="domain" description="tRNA nucleotidyltransferase/poly(A) polymerase RNA and SrmB- binding" evidence="2">
    <location>
        <begin position="26"/>
        <end position="88"/>
    </location>
</feature>
<reference evidence="4" key="1">
    <citation type="journal article" date="2019" name="Int. J. Syst. Evol. Microbiol.">
        <title>The Global Catalogue of Microorganisms (GCM) 10K type strain sequencing project: providing services to taxonomists for standard genome sequencing and annotation.</title>
        <authorList>
            <consortium name="The Broad Institute Genomics Platform"/>
            <consortium name="The Broad Institute Genome Sequencing Center for Infectious Disease"/>
            <person name="Wu L."/>
            <person name="Ma J."/>
        </authorList>
    </citation>
    <scope>NUCLEOTIDE SEQUENCE [LARGE SCALE GENOMIC DNA]</scope>
    <source>
        <strain evidence="4">NBRC 111756</strain>
    </source>
</reference>
<dbReference type="InterPro" id="IPR050124">
    <property type="entry name" value="tRNA_CCA-adding_enzyme"/>
</dbReference>
<protein>
    <recommendedName>
        <fullName evidence="2">tRNA nucleotidyltransferase/poly(A) polymerase RNA and SrmB- binding domain-containing protein</fullName>
    </recommendedName>
</protein>
<sequence>MSPAFAEDPLRVLRVARFAARYAHLGFAVAEETLALMHELSSGDELDYLTAERVWQEFDRALGETSPGVFIEVLHRCGALKTLFPELAQLPEAPGWPRLATLLPRLQEKHERFALLLAAALCERETDGATAEVEKLCQRLKSPKLYRDQALLICRGHRPLFELPQLDGDARLGLAQNLDLLRRPQRIDSLAACFDRLAQWLGVKVDSEARLQALHGALSGIEPKTLMQEGFSGKALGDELRRRQQEACAKLEFGEG</sequence>
<evidence type="ECO:0000313" key="3">
    <source>
        <dbReference type="EMBL" id="MFC6669684.1"/>
    </source>
</evidence>
<evidence type="ECO:0000256" key="1">
    <source>
        <dbReference type="ARBA" id="ARBA00022741"/>
    </source>
</evidence>
<gene>
    <name evidence="3" type="ORF">ACFQDL_05970</name>
</gene>
<dbReference type="InterPro" id="IPR032828">
    <property type="entry name" value="PolyA_RNA-bd"/>
</dbReference>
<dbReference type="PANTHER" id="PTHR47545:SF1">
    <property type="entry name" value="MULTIFUNCTIONAL CCA PROTEIN"/>
    <property type="match status" value="1"/>
</dbReference>
<dbReference type="RefSeq" id="WP_379908228.1">
    <property type="nucleotide sequence ID" value="NZ_JBHSWE010000001.1"/>
</dbReference>
<keyword evidence="4" id="KW-1185">Reference proteome</keyword>
<accession>A0ABW1ZX07</accession>
<dbReference type="Proteomes" id="UP001596422">
    <property type="component" value="Unassembled WGS sequence"/>
</dbReference>
<dbReference type="PANTHER" id="PTHR47545">
    <property type="entry name" value="MULTIFUNCTIONAL CCA PROTEIN"/>
    <property type="match status" value="1"/>
</dbReference>
<evidence type="ECO:0000313" key="4">
    <source>
        <dbReference type="Proteomes" id="UP001596422"/>
    </source>
</evidence>
<proteinExistence type="predicted"/>
<organism evidence="3 4">
    <name type="scientific">Marinobacterium aestuariivivens</name>
    <dbReference type="NCBI Taxonomy" id="1698799"/>
    <lineage>
        <taxon>Bacteria</taxon>
        <taxon>Pseudomonadati</taxon>
        <taxon>Pseudomonadota</taxon>
        <taxon>Gammaproteobacteria</taxon>
        <taxon>Oceanospirillales</taxon>
        <taxon>Oceanospirillaceae</taxon>
        <taxon>Marinobacterium</taxon>
    </lineage>
</organism>